<reference evidence="2 3" key="1">
    <citation type="submission" date="2023-04" db="EMBL/GenBank/DDBJ databases">
        <title>Genome of Basidiobolus ranarum AG-B5.</title>
        <authorList>
            <person name="Stajich J.E."/>
            <person name="Carter-House D."/>
            <person name="Gryganskyi A."/>
        </authorList>
    </citation>
    <scope>NUCLEOTIDE SEQUENCE [LARGE SCALE GENOMIC DNA]</scope>
    <source>
        <strain evidence="2 3">AG-B5</strain>
    </source>
</reference>
<gene>
    <name evidence="2" type="ORF">K7432_010169</name>
</gene>
<accession>A0ABR2VW24</accession>
<dbReference type="SUPFAM" id="SSF53756">
    <property type="entry name" value="UDP-Glycosyltransferase/glycogen phosphorylase"/>
    <property type="match status" value="1"/>
</dbReference>
<proteinExistence type="predicted"/>
<evidence type="ECO:0000313" key="3">
    <source>
        <dbReference type="Proteomes" id="UP001479436"/>
    </source>
</evidence>
<keyword evidence="3" id="KW-1185">Reference proteome</keyword>
<dbReference type="Pfam" id="PF17039">
    <property type="entry name" value="Glyco_tran_10_N"/>
    <property type="match status" value="1"/>
</dbReference>
<comment type="caution">
    <text evidence="2">The sequence shown here is derived from an EMBL/GenBank/DDBJ whole genome shotgun (WGS) entry which is preliminary data.</text>
</comment>
<dbReference type="EMBL" id="JASJQH010007555">
    <property type="protein sequence ID" value="KAK9704461.1"/>
    <property type="molecule type" value="Genomic_DNA"/>
</dbReference>
<evidence type="ECO:0000313" key="2">
    <source>
        <dbReference type="EMBL" id="KAK9704461.1"/>
    </source>
</evidence>
<feature type="domain" description="Fucosyltransferase N-terminal" evidence="1">
    <location>
        <begin position="77"/>
        <end position="189"/>
    </location>
</feature>
<name>A0ABR2VW24_9FUNG</name>
<protein>
    <recommendedName>
        <fullName evidence="1">Fucosyltransferase N-terminal domain-containing protein</fullName>
    </recommendedName>
</protein>
<sequence length="216" mass="25377">MAPYDTSFCANLWATEHRKKQSNYPDLTNAILVSEASNYLQFIGNKYLSYINQVSTVCKHDLQSKILTSMAAETIPIYYYTKYYGTDKYEEHKIDYCNLAYTCTISHKDTFLKNGTAKAVMFHSSDIQRKKHRKITFPPNSDNPVWDLPWVLHSNESPINENWELNPALLRLFTYRMEYKLNSDFPIPYIPSDSVEKIQSNTSLRRLRKTRRKMSM</sequence>
<evidence type="ECO:0000259" key="1">
    <source>
        <dbReference type="Pfam" id="PF17039"/>
    </source>
</evidence>
<organism evidence="2 3">
    <name type="scientific">Basidiobolus ranarum</name>
    <dbReference type="NCBI Taxonomy" id="34480"/>
    <lineage>
        <taxon>Eukaryota</taxon>
        <taxon>Fungi</taxon>
        <taxon>Fungi incertae sedis</taxon>
        <taxon>Zoopagomycota</taxon>
        <taxon>Entomophthoromycotina</taxon>
        <taxon>Basidiobolomycetes</taxon>
        <taxon>Basidiobolales</taxon>
        <taxon>Basidiobolaceae</taxon>
        <taxon>Basidiobolus</taxon>
    </lineage>
</organism>
<dbReference type="InterPro" id="IPR031481">
    <property type="entry name" value="Glyco_tran_10_N"/>
</dbReference>
<dbReference type="Proteomes" id="UP001479436">
    <property type="component" value="Unassembled WGS sequence"/>
</dbReference>